<feature type="domain" description="HTH marR-type" evidence="1">
    <location>
        <begin position="44"/>
        <end position="177"/>
    </location>
</feature>
<dbReference type="Pfam" id="PF12802">
    <property type="entry name" value="MarR_2"/>
    <property type="match status" value="1"/>
</dbReference>
<evidence type="ECO:0000313" key="2">
    <source>
        <dbReference type="EMBL" id="VYU35986.1"/>
    </source>
</evidence>
<dbReference type="InterPro" id="IPR000835">
    <property type="entry name" value="HTH_MarR-typ"/>
</dbReference>
<dbReference type="GO" id="GO:0006950">
    <property type="term" value="P:response to stress"/>
    <property type="evidence" value="ECO:0007669"/>
    <property type="project" value="TreeGrafter"/>
</dbReference>
<accession>A0A6N3E2U5</accession>
<dbReference type="PANTHER" id="PTHR33164">
    <property type="entry name" value="TRANSCRIPTIONAL REGULATOR, MARR FAMILY"/>
    <property type="match status" value="1"/>
</dbReference>
<dbReference type="InterPro" id="IPR039422">
    <property type="entry name" value="MarR/SlyA-like"/>
</dbReference>
<dbReference type="PROSITE" id="PS50995">
    <property type="entry name" value="HTH_MARR_2"/>
    <property type="match status" value="1"/>
</dbReference>
<dbReference type="InterPro" id="IPR036390">
    <property type="entry name" value="WH_DNA-bd_sf"/>
</dbReference>
<name>A0A6N3E2U5_9FIRM</name>
<proteinExistence type="predicted"/>
<dbReference type="SMART" id="SM00347">
    <property type="entry name" value="HTH_MARR"/>
    <property type="match status" value="1"/>
</dbReference>
<dbReference type="Gene3D" id="1.10.10.10">
    <property type="entry name" value="Winged helix-like DNA-binding domain superfamily/Winged helix DNA-binding domain"/>
    <property type="match status" value="1"/>
</dbReference>
<protein>
    <submittedName>
        <fullName evidence="2">Transcriptional regulator SlyA</fullName>
    </submittedName>
</protein>
<dbReference type="GO" id="GO:0003700">
    <property type="term" value="F:DNA-binding transcription factor activity"/>
    <property type="evidence" value="ECO:0007669"/>
    <property type="project" value="InterPro"/>
</dbReference>
<dbReference type="PANTHER" id="PTHR33164:SF43">
    <property type="entry name" value="HTH-TYPE TRANSCRIPTIONAL REPRESSOR YETL"/>
    <property type="match status" value="1"/>
</dbReference>
<gene>
    <name evidence="2" type="primary">slyA</name>
    <name evidence="2" type="ORF">VDLFYP95_00246</name>
</gene>
<sequence length="185" mass="21703">MARLRLREVSESEEGFYRLERAMRYGKRLKLAKRVPRDVFMPEDKMLWFLFERIYTVVHDKEVAVLRRFGLTPMQYNVLEFVYVSSCKPTLGFIVDELRVSYGNLFTVVKNLTKKGLLTCSVCATDRRSKSLGLTYEGKLLFEEVQVVHDKVLGNMFSAMRKNKKSDIKSDLTFILRHFSPEKIE</sequence>
<reference evidence="2" key="1">
    <citation type="submission" date="2019-11" db="EMBL/GenBank/DDBJ databases">
        <authorList>
            <person name="Feng L."/>
        </authorList>
    </citation>
    <scope>NUCLEOTIDE SEQUENCE</scope>
    <source>
        <strain evidence="2">VdisparLFYP95</strain>
    </source>
</reference>
<dbReference type="AlphaFoldDB" id="A0A6N3E2U5"/>
<dbReference type="SUPFAM" id="SSF46785">
    <property type="entry name" value="Winged helix' DNA-binding domain"/>
    <property type="match status" value="1"/>
</dbReference>
<dbReference type="RefSeq" id="WP_156720079.1">
    <property type="nucleotide sequence ID" value="NZ_CACRUF010000056.1"/>
</dbReference>
<dbReference type="InterPro" id="IPR036388">
    <property type="entry name" value="WH-like_DNA-bd_sf"/>
</dbReference>
<dbReference type="EMBL" id="CACRUF010000056">
    <property type="protein sequence ID" value="VYU35986.1"/>
    <property type="molecule type" value="Genomic_DNA"/>
</dbReference>
<organism evidence="2">
    <name type="scientific">Veillonella dispar</name>
    <dbReference type="NCBI Taxonomy" id="39778"/>
    <lineage>
        <taxon>Bacteria</taxon>
        <taxon>Bacillati</taxon>
        <taxon>Bacillota</taxon>
        <taxon>Negativicutes</taxon>
        <taxon>Veillonellales</taxon>
        <taxon>Veillonellaceae</taxon>
        <taxon>Veillonella</taxon>
    </lineage>
</organism>
<evidence type="ECO:0000259" key="1">
    <source>
        <dbReference type="PROSITE" id="PS50995"/>
    </source>
</evidence>